<comment type="similarity">
    <text evidence="2">Belongs to the CDC73 family.</text>
</comment>
<accession>A0A0L0GAS7</accession>
<dbReference type="InterPro" id="IPR032041">
    <property type="entry name" value="Cdc73_N"/>
</dbReference>
<feature type="region of interest" description="Disordered" evidence="5">
    <location>
        <begin position="90"/>
        <end position="142"/>
    </location>
</feature>
<organism evidence="8 9">
    <name type="scientific">Sphaeroforma arctica JP610</name>
    <dbReference type="NCBI Taxonomy" id="667725"/>
    <lineage>
        <taxon>Eukaryota</taxon>
        <taxon>Ichthyosporea</taxon>
        <taxon>Ichthyophonida</taxon>
        <taxon>Sphaeroforma</taxon>
    </lineage>
</organism>
<evidence type="ECO:0008006" key="10">
    <source>
        <dbReference type="Google" id="ProtNLM"/>
    </source>
</evidence>
<evidence type="ECO:0000313" key="9">
    <source>
        <dbReference type="Proteomes" id="UP000054560"/>
    </source>
</evidence>
<feature type="compositionally biased region" description="Basic and acidic residues" evidence="5">
    <location>
        <begin position="107"/>
        <end position="121"/>
    </location>
</feature>
<evidence type="ECO:0000256" key="3">
    <source>
        <dbReference type="ARBA" id="ARBA00023163"/>
    </source>
</evidence>
<dbReference type="PANTHER" id="PTHR12466:SF8">
    <property type="entry name" value="PARAFIBROMIN"/>
    <property type="match status" value="1"/>
</dbReference>
<gene>
    <name evidence="8" type="ORF">SARC_01824</name>
</gene>
<dbReference type="InterPro" id="IPR031336">
    <property type="entry name" value="CDC73_C"/>
</dbReference>
<feature type="region of interest" description="Disordered" evidence="5">
    <location>
        <begin position="299"/>
        <end position="323"/>
    </location>
</feature>
<dbReference type="Proteomes" id="UP000054560">
    <property type="component" value="Unassembled WGS sequence"/>
</dbReference>
<dbReference type="Pfam" id="PF05179">
    <property type="entry name" value="CDC73_C"/>
    <property type="match status" value="1"/>
</dbReference>
<feature type="domain" description="Cell division control protein 73 C-terminal" evidence="6">
    <location>
        <begin position="334"/>
        <end position="484"/>
    </location>
</feature>
<dbReference type="GO" id="GO:0006368">
    <property type="term" value="P:transcription elongation by RNA polymerase II"/>
    <property type="evidence" value="ECO:0007669"/>
    <property type="project" value="InterPro"/>
</dbReference>
<dbReference type="AlphaFoldDB" id="A0A0L0GAS7"/>
<feature type="domain" description="Paf1 complex subunit Cdc73 N-terminal" evidence="7">
    <location>
        <begin position="5"/>
        <end position="266"/>
    </location>
</feature>
<keyword evidence="3" id="KW-0804">Transcription</keyword>
<dbReference type="GO" id="GO:0016593">
    <property type="term" value="C:Cdc73/Paf1 complex"/>
    <property type="evidence" value="ECO:0007669"/>
    <property type="project" value="InterPro"/>
</dbReference>
<dbReference type="STRING" id="667725.A0A0L0GAS7"/>
<dbReference type="GO" id="GO:0032968">
    <property type="term" value="P:positive regulation of transcription elongation by RNA polymerase II"/>
    <property type="evidence" value="ECO:0007669"/>
    <property type="project" value="TreeGrafter"/>
</dbReference>
<dbReference type="Pfam" id="PF16050">
    <property type="entry name" value="CDC73_N"/>
    <property type="match status" value="1"/>
</dbReference>
<dbReference type="RefSeq" id="XP_014159926.1">
    <property type="nucleotide sequence ID" value="XM_014304451.1"/>
</dbReference>
<evidence type="ECO:0000259" key="6">
    <source>
        <dbReference type="Pfam" id="PF05179"/>
    </source>
</evidence>
<evidence type="ECO:0000256" key="5">
    <source>
        <dbReference type="SAM" id="MobiDB-lite"/>
    </source>
</evidence>
<feature type="compositionally biased region" description="Polar residues" evidence="5">
    <location>
        <begin position="90"/>
        <end position="105"/>
    </location>
</feature>
<proteinExistence type="inferred from homology"/>
<sequence length="496" mass="56779">MHFVVETNYKGKDDKFYNLETIWLLIENKELSHPRYLMESKKKNIPVVTLQDKKPLLTYMSSLSETSSSIDETHFGGIVQQRSADEIQQLRAQDGSQKSRSSVPSGDTRDTPSAKADDDKRRHLQRDSITGAELGKDGKPKQFTALSEKLGTDKLSQLRERRLANKRQSKMDGGVEVKDAHQSTIAAGPEMSTSKPINSGERCLRTRDTVQIAKRKRFDNIEQILVATYNKEKAAKLAKEKHEREKNSAGYTDRTGKRTLAYNRYEVQKEKRFWEDKGVRAGDFDLDTTGGFLSNKRVKLDSSHASRHEANGGPAEKASHGSVMTEKQKRDAHIPIIIVPNAPSFHMSIWNAADFLENAVFESSAKRKMEAKGKHPPSVQIRRKIGDRRVVYHVYDKTSDFTKYEWQRVVAVFVQGQKWQFKNWPWTDPTDVFRNILGVYLRLDDAQLKDPLQDWAVSVLNVYTKKRWSDNSAAKIFWQDLDKFVENPHFSSLVTS</sequence>
<dbReference type="GO" id="GO:0000993">
    <property type="term" value="F:RNA polymerase II complex binding"/>
    <property type="evidence" value="ECO:0007669"/>
    <property type="project" value="TreeGrafter"/>
</dbReference>
<dbReference type="InterPro" id="IPR007852">
    <property type="entry name" value="Cdc73/Parafibromin"/>
</dbReference>
<evidence type="ECO:0000256" key="4">
    <source>
        <dbReference type="ARBA" id="ARBA00023242"/>
    </source>
</evidence>
<protein>
    <recommendedName>
        <fullName evidence="10">Cell division control protein 73 C-terminal domain-containing protein</fullName>
    </recommendedName>
</protein>
<dbReference type="GeneID" id="25902328"/>
<name>A0A0L0GAS7_9EUKA</name>
<comment type="subcellular location">
    <subcellularLocation>
        <location evidence="1">Nucleus</location>
    </subcellularLocation>
</comment>
<evidence type="ECO:0000256" key="2">
    <source>
        <dbReference type="ARBA" id="ARBA00010427"/>
    </source>
</evidence>
<evidence type="ECO:0000256" key="1">
    <source>
        <dbReference type="ARBA" id="ARBA00004123"/>
    </source>
</evidence>
<dbReference type="eggNOG" id="KOG3786">
    <property type="taxonomic scope" value="Eukaryota"/>
</dbReference>
<keyword evidence="4" id="KW-0539">Nucleus</keyword>
<feature type="compositionally biased region" description="Basic and acidic residues" evidence="5">
    <location>
        <begin position="299"/>
        <end position="310"/>
    </location>
</feature>
<dbReference type="Gene3D" id="3.40.50.11990">
    <property type="entry name" value="RNA polymerase II accessory factor, Cdc73 C-terminal domain"/>
    <property type="match status" value="1"/>
</dbReference>
<dbReference type="EMBL" id="KQ241672">
    <property type="protein sequence ID" value="KNC86024.1"/>
    <property type="molecule type" value="Genomic_DNA"/>
</dbReference>
<dbReference type="OrthoDB" id="2186602at2759"/>
<dbReference type="InterPro" id="IPR038103">
    <property type="entry name" value="CDC73_C_sf"/>
</dbReference>
<reference evidence="8 9" key="1">
    <citation type="submission" date="2011-02" db="EMBL/GenBank/DDBJ databases">
        <title>The Genome Sequence of Sphaeroforma arctica JP610.</title>
        <authorList>
            <consortium name="The Broad Institute Genome Sequencing Platform"/>
            <person name="Russ C."/>
            <person name="Cuomo C."/>
            <person name="Young S.K."/>
            <person name="Zeng Q."/>
            <person name="Gargeya S."/>
            <person name="Alvarado L."/>
            <person name="Berlin A."/>
            <person name="Chapman S.B."/>
            <person name="Chen Z."/>
            <person name="Freedman E."/>
            <person name="Gellesch M."/>
            <person name="Goldberg J."/>
            <person name="Griggs A."/>
            <person name="Gujja S."/>
            <person name="Heilman E."/>
            <person name="Heiman D."/>
            <person name="Howarth C."/>
            <person name="Mehta T."/>
            <person name="Neiman D."/>
            <person name="Pearson M."/>
            <person name="Roberts A."/>
            <person name="Saif S."/>
            <person name="Shea T."/>
            <person name="Shenoy N."/>
            <person name="Sisk P."/>
            <person name="Stolte C."/>
            <person name="Sykes S."/>
            <person name="White J."/>
            <person name="Yandava C."/>
            <person name="Burger G."/>
            <person name="Gray M.W."/>
            <person name="Holland P.W.H."/>
            <person name="King N."/>
            <person name="Lang F.B.F."/>
            <person name="Roger A.J."/>
            <person name="Ruiz-Trillo I."/>
            <person name="Haas B."/>
            <person name="Nusbaum C."/>
            <person name="Birren B."/>
        </authorList>
    </citation>
    <scope>NUCLEOTIDE SEQUENCE [LARGE SCALE GENOMIC DNA]</scope>
    <source>
        <strain evidence="8 9">JP610</strain>
    </source>
</reference>
<evidence type="ECO:0000259" key="7">
    <source>
        <dbReference type="Pfam" id="PF16050"/>
    </source>
</evidence>
<keyword evidence="9" id="KW-1185">Reference proteome</keyword>
<evidence type="ECO:0000313" key="8">
    <source>
        <dbReference type="EMBL" id="KNC86024.1"/>
    </source>
</evidence>
<dbReference type="PANTHER" id="PTHR12466">
    <property type="entry name" value="CDC73 DOMAIN PROTEIN"/>
    <property type="match status" value="1"/>
</dbReference>